<comment type="subcellular location">
    <subcellularLocation>
        <location evidence="1">Membrane</location>
        <topology evidence="1">Multi-pass membrane protein</topology>
    </subcellularLocation>
</comment>
<evidence type="ECO:0000256" key="4">
    <source>
        <dbReference type="ARBA" id="ARBA00022989"/>
    </source>
</evidence>
<keyword evidence="8" id="KW-1185">Reference proteome</keyword>
<dbReference type="InterPro" id="IPR000109">
    <property type="entry name" value="POT_fam"/>
</dbReference>
<keyword evidence="4 6" id="KW-1133">Transmembrane helix</keyword>
<dbReference type="GO" id="GO:0016020">
    <property type="term" value="C:membrane"/>
    <property type="evidence" value="ECO:0007669"/>
    <property type="project" value="UniProtKB-SubCell"/>
</dbReference>
<feature type="transmembrane region" description="Helical" evidence="6">
    <location>
        <begin position="98"/>
        <end position="119"/>
    </location>
</feature>
<keyword evidence="3 6" id="KW-0812">Transmembrane</keyword>
<dbReference type="Gene3D" id="1.20.1250.20">
    <property type="entry name" value="MFS general substrate transporter like domains"/>
    <property type="match status" value="1"/>
</dbReference>
<evidence type="ECO:0000256" key="1">
    <source>
        <dbReference type="ARBA" id="ARBA00004141"/>
    </source>
</evidence>
<comment type="similarity">
    <text evidence="2">Belongs to the major facilitator superfamily. Proton-dependent oligopeptide transporter (POT/PTR) (TC 2.A.17) family.</text>
</comment>
<proteinExistence type="inferred from homology"/>
<organism evidence="7 8">
    <name type="scientific">Rhynchospora pubera</name>
    <dbReference type="NCBI Taxonomy" id="906938"/>
    <lineage>
        <taxon>Eukaryota</taxon>
        <taxon>Viridiplantae</taxon>
        <taxon>Streptophyta</taxon>
        <taxon>Embryophyta</taxon>
        <taxon>Tracheophyta</taxon>
        <taxon>Spermatophyta</taxon>
        <taxon>Magnoliopsida</taxon>
        <taxon>Liliopsida</taxon>
        <taxon>Poales</taxon>
        <taxon>Cyperaceae</taxon>
        <taxon>Cyperoideae</taxon>
        <taxon>Rhynchosporeae</taxon>
        <taxon>Rhynchospora</taxon>
    </lineage>
</organism>
<evidence type="ECO:0000313" key="8">
    <source>
        <dbReference type="Proteomes" id="UP001140206"/>
    </source>
</evidence>
<dbReference type="Pfam" id="PF00854">
    <property type="entry name" value="PTR2"/>
    <property type="match status" value="1"/>
</dbReference>
<evidence type="ECO:0000256" key="3">
    <source>
        <dbReference type="ARBA" id="ARBA00022692"/>
    </source>
</evidence>
<gene>
    <name evidence="7" type="ORF">LUZ62_051190</name>
</gene>
<dbReference type="GO" id="GO:0022857">
    <property type="term" value="F:transmembrane transporter activity"/>
    <property type="evidence" value="ECO:0007669"/>
    <property type="project" value="InterPro"/>
</dbReference>
<keyword evidence="5 6" id="KW-0472">Membrane</keyword>
<dbReference type="PANTHER" id="PTHR11654">
    <property type="entry name" value="OLIGOPEPTIDE TRANSPORTER-RELATED"/>
    <property type="match status" value="1"/>
</dbReference>
<accession>A0AAV8G728</accession>
<protein>
    <submittedName>
        <fullName evidence="7">Protein NRT1/ PTR FAMILY 8.5</fullName>
    </submittedName>
</protein>
<name>A0AAV8G728_9POAL</name>
<comment type="caution">
    <text evidence="7">The sequence shown here is derived from an EMBL/GenBank/DDBJ whole genome shotgun (WGS) entry which is preliminary data.</text>
</comment>
<evidence type="ECO:0000256" key="5">
    <source>
        <dbReference type="ARBA" id="ARBA00023136"/>
    </source>
</evidence>
<sequence>MALVLIYNKLPKIAIEPTKLQRIGIGYFFMILTMAVAAFVEMRRLESVRNGDVISIAWQLPQYFLIAGSEMFTYITQLEFFYDEAPDMMKSMCTSFSLLAISLGNYLSSFIVTLVTASTGTGGNSGWIPDDLNRGHLDYFFWSLCCLSAVNFVAYVAFAKRYKLKRIIVEL</sequence>
<dbReference type="EMBL" id="JAMFTS010000002">
    <property type="protein sequence ID" value="KAJ4799944.1"/>
    <property type="molecule type" value="Genomic_DNA"/>
</dbReference>
<evidence type="ECO:0000256" key="6">
    <source>
        <dbReference type="SAM" id="Phobius"/>
    </source>
</evidence>
<evidence type="ECO:0000256" key="2">
    <source>
        <dbReference type="ARBA" id="ARBA00005982"/>
    </source>
</evidence>
<dbReference type="SUPFAM" id="SSF103473">
    <property type="entry name" value="MFS general substrate transporter"/>
    <property type="match status" value="1"/>
</dbReference>
<feature type="transmembrane region" description="Helical" evidence="6">
    <location>
        <begin position="139"/>
        <end position="158"/>
    </location>
</feature>
<dbReference type="Proteomes" id="UP001140206">
    <property type="component" value="Chromosome 2"/>
</dbReference>
<evidence type="ECO:0000313" key="7">
    <source>
        <dbReference type="EMBL" id="KAJ4799944.1"/>
    </source>
</evidence>
<feature type="transmembrane region" description="Helical" evidence="6">
    <location>
        <begin position="20"/>
        <end position="40"/>
    </location>
</feature>
<dbReference type="AlphaFoldDB" id="A0AAV8G728"/>
<dbReference type="InterPro" id="IPR036259">
    <property type="entry name" value="MFS_trans_sf"/>
</dbReference>
<reference evidence="7" key="1">
    <citation type="submission" date="2022-08" db="EMBL/GenBank/DDBJ databases">
        <authorList>
            <person name="Marques A."/>
        </authorList>
    </citation>
    <scope>NUCLEOTIDE SEQUENCE</scope>
    <source>
        <strain evidence="7">RhyPub2mFocal</strain>
        <tissue evidence="7">Leaves</tissue>
    </source>
</reference>